<evidence type="ECO:0000313" key="2">
    <source>
        <dbReference type="EMBL" id="MDK2126265.1"/>
    </source>
</evidence>
<dbReference type="EMBL" id="JARRAF010000034">
    <property type="protein sequence ID" value="MDK2126265.1"/>
    <property type="molecule type" value="Genomic_DNA"/>
</dbReference>
<sequence length="96" mass="10829">MSRLQQWLCRRLQLSAADIQHLQELLATRAALPSADREQQALPRELTELSRKTLAWTLLTVAEDQPRYLISGLLAMASLPVLGLLASVIWWRASHA</sequence>
<accession>A0ABT7E4B3</accession>
<name>A0ABT7E4B3_9NEIS</name>
<dbReference type="RefSeq" id="WP_284102586.1">
    <property type="nucleotide sequence ID" value="NZ_JARRAF010000034.1"/>
</dbReference>
<dbReference type="Proteomes" id="UP001172778">
    <property type="component" value="Unassembled WGS sequence"/>
</dbReference>
<keyword evidence="1" id="KW-0812">Transmembrane</keyword>
<organism evidence="2 3">
    <name type="scientific">Parachitinimonas caeni</name>
    <dbReference type="NCBI Taxonomy" id="3031301"/>
    <lineage>
        <taxon>Bacteria</taxon>
        <taxon>Pseudomonadati</taxon>
        <taxon>Pseudomonadota</taxon>
        <taxon>Betaproteobacteria</taxon>
        <taxon>Neisseriales</taxon>
        <taxon>Chitinibacteraceae</taxon>
        <taxon>Parachitinimonas</taxon>
    </lineage>
</organism>
<evidence type="ECO:0000256" key="1">
    <source>
        <dbReference type="SAM" id="Phobius"/>
    </source>
</evidence>
<keyword evidence="1" id="KW-1133">Transmembrane helix</keyword>
<keyword evidence="3" id="KW-1185">Reference proteome</keyword>
<comment type="caution">
    <text evidence="2">The sequence shown here is derived from an EMBL/GenBank/DDBJ whole genome shotgun (WGS) entry which is preliminary data.</text>
</comment>
<gene>
    <name evidence="2" type="ORF">PZA18_19660</name>
</gene>
<reference evidence="2" key="1">
    <citation type="submission" date="2023-03" db="EMBL/GenBank/DDBJ databases">
        <title>Chitinimonas shenzhenensis gen. nov., sp. nov., a novel member of family Burkholderiaceae isolated from activated sludge collected in Shen Zhen, China.</title>
        <authorList>
            <person name="Wang X."/>
        </authorList>
    </citation>
    <scope>NUCLEOTIDE SEQUENCE</scope>
    <source>
        <strain evidence="2">DQS-5</strain>
    </source>
</reference>
<feature type="transmembrane region" description="Helical" evidence="1">
    <location>
        <begin position="68"/>
        <end position="91"/>
    </location>
</feature>
<protein>
    <submittedName>
        <fullName evidence="2">Uncharacterized protein</fullName>
    </submittedName>
</protein>
<evidence type="ECO:0000313" key="3">
    <source>
        <dbReference type="Proteomes" id="UP001172778"/>
    </source>
</evidence>
<keyword evidence="1" id="KW-0472">Membrane</keyword>
<proteinExistence type="predicted"/>